<reference evidence="2" key="1">
    <citation type="submission" date="2022-11" db="UniProtKB">
        <authorList>
            <consortium name="WormBaseParasite"/>
        </authorList>
    </citation>
    <scope>IDENTIFICATION</scope>
</reference>
<proteinExistence type="predicted"/>
<keyword evidence="1" id="KW-1185">Reference proteome</keyword>
<accession>A0A915PX72</accession>
<evidence type="ECO:0000313" key="1">
    <source>
        <dbReference type="Proteomes" id="UP000887581"/>
    </source>
</evidence>
<sequence length="752" mass="85224">MQYQFLDANSLVDWRDSGNRDMGLLISLRQGKWAKNGKFLETKKDEGRKGCMPGYGYERMKLKEYLGIEWIKDGFVETGEHDNKPIRHANDLDCAFDDLTRCQWRNVRENEALDSLDFHLFEKTDFTEFPMLQVRPGPNRLARGDKLLFTGDRKQMEQTAILKSSPILCQNSTGTLTFTFWLYNGARVEVLLLKQKEGQIIILPEKPFVDCGTVLINTECTAEIPPRDEEFRYDSSEYFDLGENFLGRPFITSLKGNPVKSADELNCNDFSPKCRWRAVGHAIEVINLFSNPIFRTLQMWQVADESPSSELMFNATGALPVPEAPFLFMYIEQNRHGPFNILQSDPIDCQVENTSKFSFRFWTTRSVALEICARDPRLSEMECHLAPMAFSPAPVTIEVKSINSDYDNFIAIDDISYEATFCSEAANAWDLGDNFYPTPMLSALMQRPIFSSKIGTTPLDKHKFISLTGTSEMPGKILFFMKEFCQRLWKQMTAFYIDGEFAVVRLKSGQTSTLITEPIRCIINHATLRFRFWLSGNTRLDVCLLEDKVSEAVDCQKIILKQPGPAFVDLPEINHPTRIALKAESSSQGMALIDDLTVTGNMCPSGMRHHGVRLFGSGLAQIPDPNVCRLLSCNFKDGQTCLYNSGRVALSQSNFKAQNGAVTTFLFKKGKVAVLESPTFRLNAAARIHFLYRNEVRGDDTGHGWYHDFMEVLPSDTKFYIVAKLVDRSRSARVSITNITVTDVDNNIACSL</sequence>
<name>A0A915PX72_9BILA</name>
<organism evidence="1 2">
    <name type="scientific">Setaria digitata</name>
    <dbReference type="NCBI Taxonomy" id="48799"/>
    <lineage>
        <taxon>Eukaryota</taxon>
        <taxon>Metazoa</taxon>
        <taxon>Ecdysozoa</taxon>
        <taxon>Nematoda</taxon>
        <taxon>Chromadorea</taxon>
        <taxon>Rhabditida</taxon>
        <taxon>Spirurina</taxon>
        <taxon>Spiruromorpha</taxon>
        <taxon>Filarioidea</taxon>
        <taxon>Setariidae</taxon>
        <taxon>Setaria</taxon>
    </lineage>
</organism>
<evidence type="ECO:0000313" key="2">
    <source>
        <dbReference type="WBParaSite" id="sdigi.contig33.g2350.t1"/>
    </source>
</evidence>
<dbReference type="Proteomes" id="UP000887581">
    <property type="component" value="Unplaced"/>
</dbReference>
<protein>
    <submittedName>
        <fullName evidence="2">MAM domain-containing protein</fullName>
    </submittedName>
</protein>
<dbReference type="AlphaFoldDB" id="A0A915PX72"/>
<dbReference type="WBParaSite" id="sdigi.contig33.g2350.t1">
    <property type="protein sequence ID" value="sdigi.contig33.g2350.t1"/>
    <property type="gene ID" value="sdigi.contig33.g2350"/>
</dbReference>